<reference evidence="2 3" key="1">
    <citation type="journal article" date="2016" name="PLoS Pathog.">
        <title>Biosynthesis of antibiotic leucinostatins in bio-control fungus Purpureocillium lilacinum and their inhibition on phytophthora revealed by genome mining.</title>
        <authorList>
            <person name="Wang G."/>
            <person name="Liu Z."/>
            <person name="Lin R."/>
            <person name="Li E."/>
            <person name="Mao Z."/>
            <person name="Ling J."/>
            <person name="Yang Y."/>
            <person name="Yin W.B."/>
            <person name="Xie B."/>
        </authorList>
    </citation>
    <scope>NUCLEOTIDE SEQUENCE [LARGE SCALE GENOMIC DNA]</scope>
    <source>
        <strain evidence="2">170</strain>
    </source>
</reference>
<feature type="compositionally biased region" description="Basic and acidic residues" evidence="1">
    <location>
        <begin position="257"/>
        <end position="266"/>
    </location>
</feature>
<dbReference type="RefSeq" id="XP_018137971.1">
    <property type="nucleotide sequence ID" value="XM_018288528.1"/>
</dbReference>
<evidence type="ECO:0000313" key="3">
    <source>
        <dbReference type="Proteomes" id="UP000078397"/>
    </source>
</evidence>
<accession>A0A179F3S4</accession>
<evidence type="ECO:0000256" key="1">
    <source>
        <dbReference type="SAM" id="MobiDB-lite"/>
    </source>
</evidence>
<proteinExistence type="predicted"/>
<dbReference type="STRING" id="1380566.A0A179F3S4"/>
<dbReference type="OrthoDB" id="66095at2759"/>
<feature type="region of interest" description="Disordered" evidence="1">
    <location>
        <begin position="241"/>
        <end position="266"/>
    </location>
</feature>
<feature type="region of interest" description="Disordered" evidence="1">
    <location>
        <begin position="21"/>
        <end position="40"/>
    </location>
</feature>
<comment type="caution">
    <text evidence="2">The sequence shown here is derived from an EMBL/GenBank/DDBJ whole genome shotgun (WGS) entry which is preliminary data.</text>
</comment>
<feature type="compositionally biased region" description="Basic and acidic residues" evidence="1">
    <location>
        <begin position="21"/>
        <end position="36"/>
    </location>
</feature>
<dbReference type="AlphaFoldDB" id="A0A179F3S4"/>
<evidence type="ECO:0000313" key="2">
    <source>
        <dbReference type="EMBL" id="OAQ60010.1"/>
    </source>
</evidence>
<keyword evidence="3" id="KW-1185">Reference proteome</keyword>
<organism evidence="2 3">
    <name type="scientific">Pochonia chlamydosporia 170</name>
    <dbReference type="NCBI Taxonomy" id="1380566"/>
    <lineage>
        <taxon>Eukaryota</taxon>
        <taxon>Fungi</taxon>
        <taxon>Dikarya</taxon>
        <taxon>Ascomycota</taxon>
        <taxon>Pezizomycotina</taxon>
        <taxon>Sordariomycetes</taxon>
        <taxon>Hypocreomycetidae</taxon>
        <taxon>Hypocreales</taxon>
        <taxon>Clavicipitaceae</taxon>
        <taxon>Pochonia</taxon>
    </lineage>
</organism>
<name>A0A179F3S4_METCM</name>
<protein>
    <submittedName>
        <fullName evidence="2">Ankyrin repeat protein</fullName>
    </submittedName>
</protein>
<dbReference type="GeneID" id="28852522"/>
<gene>
    <name evidence="2" type="ORF">VFPPC_10095</name>
</gene>
<sequence>MAHIVPNMLLARLRQMPLLPQDREQPEPQPSDKTDTNDGLYHPTPIDIVVVRTMLTRSVKLPPDLVDAIFDYAEYWAHSTNVIDYQAEQQEPLRINGSSMSEDKFLLRSYPIGLTGIEGQDTLSKELAYDTREAMPRPAGTDHDQNYFARVAKYPTPRLIHPVRKVVFKIKSHDQGWGGDAEAKGTYRASWTWFEAGLERFDAAHKCDPQCTRDARQETPGSDSPSLPVCALRPIYPNIEQVQNDREGDGDNSNNDSENKEAEEPEVKYRYVHPLEGQAEWEIHRNKSATSDWQEHHVTWSYLDDTKADSDAGKALDDAGRGRATGDGSFVRSLLLGDVITVWGKARFGGWVNNVDNVKIEVFWAV</sequence>
<dbReference type="Proteomes" id="UP000078397">
    <property type="component" value="Unassembled WGS sequence"/>
</dbReference>
<dbReference type="EMBL" id="LSBJ02000004">
    <property type="protein sequence ID" value="OAQ60010.1"/>
    <property type="molecule type" value="Genomic_DNA"/>
</dbReference>
<dbReference type="KEGG" id="pchm:VFPPC_10095"/>